<feature type="transmembrane region" description="Helical" evidence="1">
    <location>
        <begin position="38"/>
        <end position="58"/>
    </location>
</feature>
<accession>A0AAW0G3H0</accession>
<dbReference type="Proteomes" id="UP001385951">
    <property type="component" value="Unassembled WGS sequence"/>
</dbReference>
<gene>
    <name evidence="2" type="ORF">QCA50_008623</name>
</gene>
<keyword evidence="1" id="KW-0812">Transmembrane</keyword>
<organism evidence="2 3">
    <name type="scientific">Cerrena zonata</name>
    <dbReference type="NCBI Taxonomy" id="2478898"/>
    <lineage>
        <taxon>Eukaryota</taxon>
        <taxon>Fungi</taxon>
        <taxon>Dikarya</taxon>
        <taxon>Basidiomycota</taxon>
        <taxon>Agaricomycotina</taxon>
        <taxon>Agaricomycetes</taxon>
        <taxon>Polyporales</taxon>
        <taxon>Cerrenaceae</taxon>
        <taxon>Cerrena</taxon>
    </lineage>
</organism>
<protein>
    <submittedName>
        <fullName evidence="2">Uncharacterized protein</fullName>
    </submittedName>
</protein>
<sequence>MQYSSAARWFSGGIKVFFTSTEWVTNKHLLAATISTHITMFTTHVFTVAIAAVMLLVGQTHAAEITSRAALIAVDPVSACGPPNNLDHHEGSSCKFLAGPSSKSSVISGKCFFVNGRLTCVPT</sequence>
<name>A0AAW0G3H0_9APHY</name>
<reference evidence="2 3" key="1">
    <citation type="submission" date="2022-09" db="EMBL/GenBank/DDBJ databases">
        <authorList>
            <person name="Palmer J.M."/>
        </authorList>
    </citation>
    <scope>NUCLEOTIDE SEQUENCE [LARGE SCALE GENOMIC DNA]</scope>
    <source>
        <strain evidence="2 3">DSM 7382</strain>
    </source>
</reference>
<evidence type="ECO:0000313" key="2">
    <source>
        <dbReference type="EMBL" id="KAK7688253.1"/>
    </source>
</evidence>
<comment type="caution">
    <text evidence="2">The sequence shown here is derived from an EMBL/GenBank/DDBJ whole genome shotgun (WGS) entry which is preliminary data.</text>
</comment>
<evidence type="ECO:0000313" key="3">
    <source>
        <dbReference type="Proteomes" id="UP001385951"/>
    </source>
</evidence>
<keyword evidence="1" id="KW-1133">Transmembrane helix</keyword>
<keyword evidence="1" id="KW-0472">Membrane</keyword>
<dbReference type="AlphaFoldDB" id="A0AAW0G3H0"/>
<proteinExistence type="predicted"/>
<evidence type="ECO:0000256" key="1">
    <source>
        <dbReference type="SAM" id="Phobius"/>
    </source>
</evidence>
<dbReference type="EMBL" id="JASBNA010000011">
    <property type="protein sequence ID" value="KAK7688253.1"/>
    <property type="molecule type" value="Genomic_DNA"/>
</dbReference>
<keyword evidence="3" id="KW-1185">Reference proteome</keyword>